<proteinExistence type="predicted"/>
<sequence length="40" mass="4624">MLVFTFQPCACYAKEKSDLPNTLIMFTLLLLRLIWLCTTA</sequence>
<dbReference type="EMBL" id="GBRH01232043">
    <property type="protein sequence ID" value="JAD65852.1"/>
    <property type="molecule type" value="Transcribed_RNA"/>
</dbReference>
<dbReference type="AlphaFoldDB" id="A0A0A9C2S4"/>
<accession>A0A0A9C2S4</accession>
<name>A0A0A9C2S4_ARUDO</name>
<evidence type="ECO:0000313" key="1">
    <source>
        <dbReference type="EMBL" id="JAD65852.1"/>
    </source>
</evidence>
<reference evidence="1" key="1">
    <citation type="submission" date="2014-09" db="EMBL/GenBank/DDBJ databases">
        <authorList>
            <person name="Magalhaes I.L.F."/>
            <person name="Oliveira U."/>
            <person name="Santos F.R."/>
            <person name="Vidigal T.H.D.A."/>
            <person name="Brescovit A.D."/>
            <person name="Santos A.J."/>
        </authorList>
    </citation>
    <scope>NUCLEOTIDE SEQUENCE</scope>
    <source>
        <tissue evidence="1">Shoot tissue taken approximately 20 cm above the soil surface</tissue>
    </source>
</reference>
<organism evidence="1">
    <name type="scientific">Arundo donax</name>
    <name type="common">Giant reed</name>
    <name type="synonym">Donax arundinaceus</name>
    <dbReference type="NCBI Taxonomy" id="35708"/>
    <lineage>
        <taxon>Eukaryota</taxon>
        <taxon>Viridiplantae</taxon>
        <taxon>Streptophyta</taxon>
        <taxon>Embryophyta</taxon>
        <taxon>Tracheophyta</taxon>
        <taxon>Spermatophyta</taxon>
        <taxon>Magnoliopsida</taxon>
        <taxon>Liliopsida</taxon>
        <taxon>Poales</taxon>
        <taxon>Poaceae</taxon>
        <taxon>PACMAD clade</taxon>
        <taxon>Arundinoideae</taxon>
        <taxon>Arundineae</taxon>
        <taxon>Arundo</taxon>
    </lineage>
</organism>
<protein>
    <submittedName>
        <fullName evidence="1">Uncharacterized protein</fullName>
    </submittedName>
</protein>
<reference evidence="1" key="2">
    <citation type="journal article" date="2015" name="Data Brief">
        <title>Shoot transcriptome of the giant reed, Arundo donax.</title>
        <authorList>
            <person name="Barrero R.A."/>
            <person name="Guerrero F.D."/>
            <person name="Moolhuijzen P."/>
            <person name="Goolsby J.A."/>
            <person name="Tidwell J."/>
            <person name="Bellgard S.E."/>
            <person name="Bellgard M.I."/>
        </authorList>
    </citation>
    <scope>NUCLEOTIDE SEQUENCE</scope>
    <source>
        <tissue evidence="1">Shoot tissue taken approximately 20 cm above the soil surface</tissue>
    </source>
</reference>